<name>A0A2J6X9B7_9BACT</name>
<dbReference type="Proteomes" id="UP000236910">
    <property type="component" value="Unassembled WGS sequence"/>
</dbReference>
<dbReference type="InterPro" id="IPR037081">
    <property type="entry name" value="Hyp_TM1506"/>
</dbReference>
<dbReference type="EMBL" id="PNIX01000054">
    <property type="protein sequence ID" value="PMP83943.1"/>
    <property type="molecule type" value="Genomic_DNA"/>
</dbReference>
<dbReference type="Gene3D" id="3.40.140.30">
    <property type="entry name" value="Hypothetical protein TM1506"/>
    <property type="match status" value="1"/>
</dbReference>
<gene>
    <name evidence="1" type="ORF">C0175_00950</name>
</gene>
<dbReference type="InterPro" id="IPR016193">
    <property type="entry name" value="Cytidine_deaminase-like"/>
</dbReference>
<dbReference type="AlphaFoldDB" id="A0A2J6X9B7"/>
<proteinExistence type="predicted"/>
<evidence type="ECO:0008006" key="3">
    <source>
        <dbReference type="Google" id="ProtNLM"/>
    </source>
</evidence>
<dbReference type="GO" id="GO:0003824">
    <property type="term" value="F:catalytic activity"/>
    <property type="evidence" value="ECO:0007669"/>
    <property type="project" value="InterPro"/>
</dbReference>
<organism evidence="1 2">
    <name type="scientific">Caldisericum exile</name>
    <dbReference type="NCBI Taxonomy" id="693075"/>
    <lineage>
        <taxon>Bacteria</taxon>
        <taxon>Pseudomonadati</taxon>
        <taxon>Caldisericota/Cryosericota group</taxon>
        <taxon>Caldisericota</taxon>
        <taxon>Caldisericia</taxon>
        <taxon>Caldisericales</taxon>
        <taxon>Caldisericaceae</taxon>
        <taxon>Caldisericum</taxon>
    </lineage>
</organism>
<dbReference type="SUPFAM" id="SSF53927">
    <property type="entry name" value="Cytidine deaminase-like"/>
    <property type="match status" value="1"/>
</dbReference>
<reference evidence="1 2" key="1">
    <citation type="submission" date="2018-01" db="EMBL/GenBank/DDBJ databases">
        <title>Metagenomic assembled genomes from two thermal pools in the Uzon Caldera, Kamchatka, Russia.</title>
        <authorList>
            <person name="Wilkins L."/>
            <person name="Ettinger C."/>
        </authorList>
    </citation>
    <scope>NUCLEOTIDE SEQUENCE [LARGE SCALE GENOMIC DNA]</scope>
    <source>
        <strain evidence="1">ARK-10</strain>
    </source>
</reference>
<comment type="caution">
    <text evidence="1">The sequence shown here is derived from an EMBL/GenBank/DDBJ whole genome shotgun (WGS) entry which is preliminary data.</text>
</comment>
<accession>A0A2J6X9B7</accession>
<dbReference type="Pfam" id="PF08973">
    <property type="entry name" value="TM1506"/>
    <property type="match status" value="1"/>
</dbReference>
<protein>
    <recommendedName>
        <fullName evidence="3">DUF1893 domain-containing protein</fullName>
    </recommendedName>
</protein>
<dbReference type="InterPro" id="IPR015067">
    <property type="entry name" value="DUF1893_TM1506-like"/>
</dbReference>
<evidence type="ECO:0000313" key="2">
    <source>
        <dbReference type="Proteomes" id="UP000236910"/>
    </source>
</evidence>
<evidence type="ECO:0000313" key="1">
    <source>
        <dbReference type="EMBL" id="PMP83943.1"/>
    </source>
</evidence>
<sequence>MKNCSPQNLVKKAIIDAKLNLAIFEENELIYSDAKSGISPIFNFVKENLNKVDNLKNLYIGDRIVGKAGAMLTVLLKPHYIYAHVLSKSGKEILERYKINFEFGTLTDYIINRDKTGLCPFENAVLNIEDPLVAIIEIEKTLKKLQEHKS</sequence>